<dbReference type="Proteomes" id="UP001054945">
    <property type="component" value="Unassembled WGS sequence"/>
</dbReference>
<reference evidence="1 2" key="1">
    <citation type="submission" date="2021-06" db="EMBL/GenBank/DDBJ databases">
        <title>Caerostris extrusa draft genome.</title>
        <authorList>
            <person name="Kono N."/>
            <person name="Arakawa K."/>
        </authorList>
    </citation>
    <scope>NUCLEOTIDE SEQUENCE [LARGE SCALE GENOMIC DNA]</scope>
</reference>
<dbReference type="AlphaFoldDB" id="A0AAV4QL53"/>
<protein>
    <submittedName>
        <fullName evidence="1">Uncharacterized protein</fullName>
    </submittedName>
</protein>
<organism evidence="1 2">
    <name type="scientific">Caerostris extrusa</name>
    <name type="common">Bark spider</name>
    <name type="synonym">Caerostris bankana</name>
    <dbReference type="NCBI Taxonomy" id="172846"/>
    <lineage>
        <taxon>Eukaryota</taxon>
        <taxon>Metazoa</taxon>
        <taxon>Ecdysozoa</taxon>
        <taxon>Arthropoda</taxon>
        <taxon>Chelicerata</taxon>
        <taxon>Arachnida</taxon>
        <taxon>Araneae</taxon>
        <taxon>Araneomorphae</taxon>
        <taxon>Entelegynae</taxon>
        <taxon>Araneoidea</taxon>
        <taxon>Araneidae</taxon>
        <taxon>Caerostris</taxon>
    </lineage>
</organism>
<comment type="caution">
    <text evidence="1">The sequence shown here is derived from an EMBL/GenBank/DDBJ whole genome shotgun (WGS) entry which is preliminary data.</text>
</comment>
<gene>
    <name evidence="1" type="ORF">CEXT_450861</name>
</gene>
<proteinExistence type="predicted"/>
<keyword evidence="2" id="KW-1185">Reference proteome</keyword>
<evidence type="ECO:0000313" key="2">
    <source>
        <dbReference type="Proteomes" id="UP001054945"/>
    </source>
</evidence>
<dbReference type="EMBL" id="BPLR01006331">
    <property type="protein sequence ID" value="GIY09096.1"/>
    <property type="molecule type" value="Genomic_DNA"/>
</dbReference>
<evidence type="ECO:0000313" key="1">
    <source>
        <dbReference type="EMBL" id="GIY09096.1"/>
    </source>
</evidence>
<name>A0AAV4QL53_CAEEX</name>
<sequence>MSIKEFFLLQCIKILFNGASDSSSHRTLCEWKIILQENSKKQAPYYSYLLTYTKSALSSPKQNTAITEGLLQYTAGLAKKAARSWLTFWVFSLRERLVFPEAGSLSRSREQAST</sequence>
<accession>A0AAV4QL53</accession>